<accession>A0ABP1CZ15</accession>
<dbReference type="NCBIfam" id="TIGR01250">
    <property type="entry name" value="pro_imino_pep_2"/>
    <property type="match status" value="1"/>
</dbReference>
<dbReference type="PANTHER" id="PTHR43798:SF33">
    <property type="entry name" value="HYDROLASE, PUTATIVE (AFU_ORTHOLOGUE AFUA_2G14860)-RELATED"/>
    <property type="match status" value="1"/>
</dbReference>
<dbReference type="InterPro" id="IPR050266">
    <property type="entry name" value="AB_hydrolase_sf"/>
</dbReference>
<dbReference type="PRINTS" id="PR00111">
    <property type="entry name" value="ABHYDROLASE"/>
</dbReference>
<evidence type="ECO:0000259" key="3">
    <source>
        <dbReference type="Pfam" id="PF00561"/>
    </source>
</evidence>
<name>A0ABP1CZ15_9APHY</name>
<sequence>MSYPNPSQEGLLPFEYRGETFQTYYKVYGDLRSRTRRPLVCIHGGPGIIHDALMPLSDLAKDGNIPVIMYDQLGNGRSTHLKNKPPTFWTIDLFIDELENLLSYLDISDSFDLLGHSWGGILALEFEVRRQPAGLKHIIASNSLASNELWKQSTKQLMERLPESVQEGLRGGLCESQKHWEALQQFHAAHGCTLKPMPKEYLDTLLSVFGPNGDSTVAHASILNNWSIIDRLHLVRVPTLVINGRMDMAQDFVVRPLVEGIQQAKWVTFENSSHTPFLEERQKYMKLVAEFLVN</sequence>
<protein>
    <recommendedName>
        <fullName evidence="3">AB hydrolase-1 domain-containing protein</fullName>
    </recommendedName>
</protein>
<reference evidence="5" key="1">
    <citation type="submission" date="2024-04" db="EMBL/GenBank/DDBJ databases">
        <authorList>
            <person name="Shaw F."/>
            <person name="Minotto A."/>
        </authorList>
    </citation>
    <scope>NUCLEOTIDE SEQUENCE [LARGE SCALE GENOMIC DNA]</scope>
</reference>
<comment type="similarity">
    <text evidence="1">Belongs to the peptidase S33 family.</text>
</comment>
<dbReference type="Pfam" id="PF00561">
    <property type="entry name" value="Abhydrolase_1"/>
    <property type="match status" value="1"/>
</dbReference>
<keyword evidence="2" id="KW-0378">Hydrolase</keyword>
<dbReference type="SUPFAM" id="SSF53474">
    <property type="entry name" value="alpha/beta-Hydrolases"/>
    <property type="match status" value="1"/>
</dbReference>
<dbReference type="PIRSF" id="PIRSF005539">
    <property type="entry name" value="Pept_S33_TRI_F1"/>
    <property type="match status" value="1"/>
</dbReference>
<dbReference type="InterPro" id="IPR029058">
    <property type="entry name" value="AB_hydrolase_fold"/>
</dbReference>
<dbReference type="PANTHER" id="PTHR43798">
    <property type="entry name" value="MONOACYLGLYCEROL LIPASE"/>
    <property type="match status" value="1"/>
</dbReference>
<dbReference type="InterPro" id="IPR000073">
    <property type="entry name" value="AB_hydrolase_1"/>
</dbReference>
<dbReference type="InterPro" id="IPR002410">
    <property type="entry name" value="Peptidase_S33"/>
</dbReference>
<feature type="domain" description="AB hydrolase-1" evidence="3">
    <location>
        <begin position="38"/>
        <end position="280"/>
    </location>
</feature>
<evidence type="ECO:0000256" key="1">
    <source>
        <dbReference type="ARBA" id="ARBA00010088"/>
    </source>
</evidence>
<dbReference type="Proteomes" id="UP001497453">
    <property type="component" value="Chromosome 2"/>
</dbReference>
<evidence type="ECO:0000313" key="4">
    <source>
        <dbReference type="EMBL" id="CAL1700027.1"/>
    </source>
</evidence>
<organism evidence="4 5">
    <name type="scientific">Somion occarium</name>
    <dbReference type="NCBI Taxonomy" id="3059160"/>
    <lineage>
        <taxon>Eukaryota</taxon>
        <taxon>Fungi</taxon>
        <taxon>Dikarya</taxon>
        <taxon>Basidiomycota</taxon>
        <taxon>Agaricomycotina</taxon>
        <taxon>Agaricomycetes</taxon>
        <taxon>Polyporales</taxon>
        <taxon>Cerrenaceae</taxon>
        <taxon>Somion</taxon>
    </lineage>
</organism>
<dbReference type="InterPro" id="IPR005945">
    <property type="entry name" value="Pro_imino_pep"/>
</dbReference>
<keyword evidence="5" id="KW-1185">Reference proteome</keyword>
<evidence type="ECO:0000256" key="2">
    <source>
        <dbReference type="ARBA" id="ARBA00022801"/>
    </source>
</evidence>
<proteinExistence type="inferred from homology"/>
<gene>
    <name evidence="4" type="ORF">GFSPODELE1_LOCUS2965</name>
</gene>
<dbReference type="PRINTS" id="PR00793">
    <property type="entry name" value="PROAMNOPTASE"/>
</dbReference>
<dbReference type="Gene3D" id="3.40.50.1820">
    <property type="entry name" value="alpha/beta hydrolase"/>
    <property type="match status" value="1"/>
</dbReference>
<evidence type="ECO:0000313" key="5">
    <source>
        <dbReference type="Proteomes" id="UP001497453"/>
    </source>
</evidence>
<dbReference type="EMBL" id="OZ037945">
    <property type="protein sequence ID" value="CAL1700027.1"/>
    <property type="molecule type" value="Genomic_DNA"/>
</dbReference>